<dbReference type="EMBL" id="JAUZEE010000002">
    <property type="protein sequence ID" value="MDP4299749.1"/>
    <property type="molecule type" value="Genomic_DNA"/>
</dbReference>
<comment type="caution">
    <text evidence="1">The sequence shown here is derived from an EMBL/GenBank/DDBJ whole genome shotgun (WGS) entry which is preliminary data.</text>
</comment>
<name>A0ABT9FZV2_LEPDI</name>
<dbReference type="Proteomes" id="UP001235760">
    <property type="component" value="Unassembled WGS sequence"/>
</dbReference>
<sequence length="134" mass="15139">MPTSPHRADLLQTAIDPTGTVLHLRLADLVALIQGLGDERRHARRIQDALQQPHEIREWIDPQGMRQRTLLRFLDLSNDSPLRPYGLAVLRFGWRASRWELDHLDLLSGTETSVNAEIADTGLRRGTCVYVAPA</sequence>
<organism evidence="1 2">
    <name type="scientific">Leptothrix discophora</name>
    <dbReference type="NCBI Taxonomy" id="89"/>
    <lineage>
        <taxon>Bacteria</taxon>
        <taxon>Pseudomonadati</taxon>
        <taxon>Pseudomonadota</taxon>
        <taxon>Betaproteobacteria</taxon>
        <taxon>Burkholderiales</taxon>
        <taxon>Sphaerotilaceae</taxon>
        <taxon>Leptothrix</taxon>
    </lineage>
</organism>
<evidence type="ECO:0000313" key="2">
    <source>
        <dbReference type="Proteomes" id="UP001235760"/>
    </source>
</evidence>
<evidence type="ECO:0000313" key="1">
    <source>
        <dbReference type="EMBL" id="MDP4299749.1"/>
    </source>
</evidence>
<dbReference type="RefSeq" id="WP_305748320.1">
    <property type="nucleotide sequence ID" value="NZ_JAUZEE010000002.1"/>
</dbReference>
<accession>A0ABT9FZV2</accession>
<reference evidence="1 2" key="1">
    <citation type="submission" date="2023-08" db="EMBL/GenBank/DDBJ databases">
        <authorList>
            <person name="Roldan D.M."/>
            <person name="Menes R.J."/>
        </authorList>
    </citation>
    <scope>NUCLEOTIDE SEQUENCE [LARGE SCALE GENOMIC DNA]</scope>
    <source>
        <strain evidence="1 2">CCM 2812</strain>
    </source>
</reference>
<keyword evidence="2" id="KW-1185">Reference proteome</keyword>
<protein>
    <submittedName>
        <fullName evidence="1">Uncharacterized protein</fullName>
    </submittedName>
</protein>
<proteinExistence type="predicted"/>
<gene>
    <name evidence="1" type="ORF">Q8X39_03815</name>
</gene>